<keyword evidence="3" id="KW-1185">Reference proteome</keyword>
<dbReference type="PANTHER" id="PTHR43415">
    <property type="entry name" value="SPERMIDINE N(1)-ACETYLTRANSFERASE"/>
    <property type="match status" value="1"/>
</dbReference>
<organism evidence="2 3">
    <name type="scientific">Seinonella peptonophila</name>
    <dbReference type="NCBI Taxonomy" id="112248"/>
    <lineage>
        <taxon>Bacteria</taxon>
        <taxon>Bacillati</taxon>
        <taxon>Bacillota</taxon>
        <taxon>Bacilli</taxon>
        <taxon>Bacillales</taxon>
        <taxon>Thermoactinomycetaceae</taxon>
        <taxon>Seinonella</taxon>
    </lineage>
</organism>
<feature type="domain" description="N-acetyltransferase" evidence="1">
    <location>
        <begin position="3"/>
        <end position="147"/>
    </location>
</feature>
<evidence type="ECO:0000259" key="1">
    <source>
        <dbReference type="PROSITE" id="PS51186"/>
    </source>
</evidence>
<dbReference type="CDD" id="cd04301">
    <property type="entry name" value="NAT_SF"/>
    <property type="match status" value="1"/>
</dbReference>
<dbReference type="AlphaFoldDB" id="A0A1M4ZWV0"/>
<proteinExistence type="predicted"/>
<keyword evidence="2" id="KW-0808">Transferase</keyword>
<dbReference type="STRING" id="112248.SAMN05444392_11122"/>
<gene>
    <name evidence="2" type="ORF">SAMN05444392_11122</name>
</gene>
<dbReference type="InterPro" id="IPR000182">
    <property type="entry name" value="GNAT_dom"/>
</dbReference>
<dbReference type="PANTHER" id="PTHR43415:SF3">
    <property type="entry name" value="GNAT-FAMILY ACETYLTRANSFERASE"/>
    <property type="match status" value="1"/>
</dbReference>
<dbReference type="EMBL" id="FQVL01000011">
    <property type="protein sequence ID" value="SHF22488.1"/>
    <property type="molecule type" value="Genomic_DNA"/>
</dbReference>
<evidence type="ECO:0000313" key="2">
    <source>
        <dbReference type="EMBL" id="SHF22488.1"/>
    </source>
</evidence>
<reference evidence="2 3" key="1">
    <citation type="submission" date="2016-11" db="EMBL/GenBank/DDBJ databases">
        <authorList>
            <person name="Jaros S."/>
            <person name="Januszkiewicz K."/>
            <person name="Wedrychowicz H."/>
        </authorList>
    </citation>
    <scope>NUCLEOTIDE SEQUENCE [LARGE SCALE GENOMIC DNA]</scope>
    <source>
        <strain evidence="2 3">DSM 44666</strain>
    </source>
</reference>
<protein>
    <submittedName>
        <fullName evidence="2">Protein N-acetyltransferase, RimJ/RimL family</fullName>
    </submittedName>
</protein>
<dbReference type="Pfam" id="PF00583">
    <property type="entry name" value="Acetyltransf_1"/>
    <property type="match status" value="1"/>
</dbReference>
<dbReference type="Proteomes" id="UP000184476">
    <property type="component" value="Unassembled WGS sequence"/>
</dbReference>
<dbReference type="SUPFAM" id="SSF55729">
    <property type="entry name" value="Acyl-CoA N-acyltransferases (Nat)"/>
    <property type="match status" value="1"/>
</dbReference>
<sequence length="147" mass="17118">MELTFRKFEESDLDFLKNWFEDVELKKRLGGMLSLDEWYFRVIKIPNQKHIMFLNDGRPVGKVCIEEYENKTASISLFVNPQLRNQGFGSNILTYILSHPIVGHLESITAYIEPDNPASYFCFKKVGFVDQGVINEDGMRLLSYKLK</sequence>
<dbReference type="InterPro" id="IPR016181">
    <property type="entry name" value="Acyl_CoA_acyltransferase"/>
</dbReference>
<dbReference type="GO" id="GO:0016747">
    <property type="term" value="F:acyltransferase activity, transferring groups other than amino-acyl groups"/>
    <property type="evidence" value="ECO:0007669"/>
    <property type="project" value="InterPro"/>
</dbReference>
<accession>A0A1M4ZWV0</accession>
<dbReference type="PROSITE" id="PS51186">
    <property type="entry name" value="GNAT"/>
    <property type="match status" value="1"/>
</dbReference>
<dbReference type="RefSeq" id="WP_073156232.1">
    <property type="nucleotide sequence ID" value="NZ_FQVL01000011.1"/>
</dbReference>
<name>A0A1M4ZWV0_9BACL</name>
<dbReference type="OrthoDB" id="34330at2"/>
<dbReference type="Gene3D" id="3.40.630.30">
    <property type="match status" value="1"/>
</dbReference>
<evidence type="ECO:0000313" key="3">
    <source>
        <dbReference type="Proteomes" id="UP000184476"/>
    </source>
</evidence>